<reference evidence="14" key="1">
    <citation type="submission" date="2025-08" db="UniProtKB">
        <authorList>
            <consortium name="RefSeq"/>
        </authorList>
    </citation>
    <scope>IDENTIFICATION</scope>
</reference>
<comment type="similarity">
    <text evidence="3 9">Belongs to the ARF family.</text>
</comment>
<dbReference type="SMART" id="SM01019">
    <property type="entry name" value="B3"/>
    <property type="match status" value="1"/>
</dbReference>
<dbReference type="GeneID" id="120253074"/>
<dbReference type="PROSITE" id="PS50863">
    <property type="entry name" value="B3"/>
    <property type="match status" value="1"/>
</dbReference>
<evidence type="ECO:0000256" key="3">
    <source>
        <dbReference type="ARBA" id="ARBA00007853"/>
    </source>
</evidence>
<evidence type="ECO:0000256" key="2">
    <source>
        <dbReference type="ARBA" id="ARBA00004123"/>
    </source>
</evidence>
<dbReference type="RefSeq" id="XP_039117277.1">
    <property type="nucleotide sequence ID" value="XM_039261343.1"/>
</dbReference>
<evidence type="ECO:0000256" key="10">
    <source>
        <dbReference type="SAM" id="MobiDB-lite"/>
    </source>
</evidence>
<keyword evidence="4 9" id="KW-0805">Transcription regulation</keyword>
<keyword evidence="8 9" id="KW-0927">Auxin signaling pathway</keyword>
<evidence type="ECO:0000313" key="14">
    <source>
        <dbReference type="RefSeq" id="XP_039117277.1"/>
    </source>
</evidence>
<dbReference type="PANTHER" id="PTHR31384:SF1">
    <property type="entry name" value="AUXIN RESPONSE FACTOR 9"/>
    <property type="match status" value="1"/>
</dbReference>
<dbReference type="GO" id="GO:0009734">
    <property type="term" value="P:auxin-activated signaling pathway"/>
    <property type="evidence" value="ECO:0007669"/>
    <property type="project" value="UniProtKB-KW"/>
</dbReference>
<dbReference type="SUPFAM" id="SSF54277">
    <property type="entry name" value="CAD &amp; PB1 domains"/>
    <property type="match status" value="1"/>
</dbReference>
<proteinExistence type="inferred from homology"/>
<feature type="domain" description="TF-B3" evidence="11">
    <location>
        <begin position="118"/>
        <end position="220"/>
    </location>
</feature>
<comment type="subcellular location">
    <subcellularLocation>
        <location evidence="2 9">Nucleus</location>
    </subcellularLocation>
</comment>
<dbReference type="FunFam" id="2.30.30.1040:FF:000001">
    <property type="entry name" value="Auxin response factor"/>
    <property type="match status" value="1"/>
</dbReference>
<dbReference type="InterPro" id="IPR044835">
    <property type="entry name" value="ARF_plant"/>
</dbReference>
<dbReference type="Gene3D" id="2.30.30.1040">
    <property type="match status" value="1"/>
</dbReference>
<evidence type="ECO:0000256" key="1">
    <source>
        <dbReference type="ARBA" id="ARBA00003182"/>
    </source>
</evidence>
<feature type="region of interest" description="Disordered" evidence="10">
    <location>
        <begin position="381"/>
        <end position="401"/>
    </location>
</feature>
<dbReference type="Proteomes" id="UP001515500">
    <property type="component" value="Chromosome 26"/>
</dbReference>
<dbReference type="InterPro" id="IPR015300">
    <property type="entry name" value="DNA-bd_pseudobarrel_sf"/>
</dbReference>
<evidence type="ECO:0000256" key="5">
    <source>
        <dbReference type="ARBA" id="ARBA00023125"/>
    </source>
</evidence>
<keyword evidence="6 9" id="KW-0804">Transcription</keyword>
<keyword evidence="7 9" id="KW-0539">Nucleus</keyword>
<dbReference type="InterPro" id="IPR010525">
    <property type="entry name" value="ARF_dom"/>
</dbReference>
<dbReference type="AlphaFoldDB" id="A0AB40AQS6"/>
<dbReference type="Pfam" id="PF02362">
    <property type="entry name" value="B3"/>
    <property type="match status" value="1"/>
</dbReference>
<accession>A0AB40AQS6</accession>
<evidence type="ECO:0000259" key="12">
    <source>
        <dbReference type="PROSITE" id="PS51745"/>
    </source>
</evidence>
<dbReference type="InterPro" id="IPR053793">
    <property type="entry name" value="PB1-like"/>
</dbReference>
<dbReference type="FunFam" id="3.10.20.90:FF:000047">
    <property type="entry name" value="Auxin response factor"/>
    <property type="match status" value="1"/>
</dbReference>
<dbReference type="PANTHER" id="PTHR31384">
    <property type="entry name" value="AUXIN RESPONSE FACTOR 4-RELATED"/>
    <property type="match status" value="1"/>
</dbReference>
<comment type="subunit">
    <text evidence="9">Homodimers and heterodimers.</text>
</comment>
<evidence type="ECO:0000256" key="7">
    <source>
        <dbReference type="ARBA" id="ARBA00023242"/>
    </source>
</evidence>
<dbReference type="SUPFAM" id="SSF101936">
    <property type="entry name" value="DNA-binding pseudobarrel domain"/>
    <property type="match status" value="1"/>
</dbReference>
<dbReference type="InterPro" id="IPR003340">
    <property type="entry name" value="B3_DNA-bd"/>
</dbReference>
<dbReference type="Pfam" id="PF02309">
    <property type="entry name" value="AUX_IAA"/>
    <property type="match status" value="2"/>
</dbReference>
<dbReference type="GO" id="GO:0003677">
    <property type="term" value="F:DNA binding"/>
    <property type="evidence" value="ECO:0007669"/>
    <property type="project" value="UniProtKB-KW"/>
</dbReference>
<protein>
    <recommendedName>
        <fullName evidence="9">Auxin response factor</fullName>
    </recommendedName>
</protein>
<dbReference type="Gene3D" id="2.40.330.10">
    <property type="entry name" value="DNA-binding pseudobarrel domain"/>
    <property type="match status" value="1"/>
</dbReference>
<evidence type="ECO:0000256" key="4">
    <source>
        <dbReference type="ARBA" id="ARBA00023015"/>
    </source>
</evidence>
<sequence>MAYASAAGSVEGIYEELWRACAGPLVEIPRVGERVFYFPQGHMEQLEATMNHELNQQVPMFKLPTKILCRVVHIQLKAESETDEVYAQITLLPEPDQNELKSPDPCQPEPPRPGVSSFYKILTASDTSTHGGFSVRRRHANDCLPPLDMSQPIPNQELIAKDLHGFEWRFKHIFRGQPRRHLLTTGWSTFVTSKRLVAGDVFIFMRGENGELRVGLRRLARQQSTIPSSVISSQSMHLGVLATASHAVSTQSLFTVYYKPRTSQFIVSVNKYYKAVNNGLKIGMRFKMKFEGDDVPEKSFAGTIIGIGDISPHWGGSKWRSLKVQWDEHTNIRRPDRISPWDVELLNASVPVTKVTEPVPAKNKRSHSMIDLRALVRQGTLKDRSPEHPTEPLWFPGGTQPRHDLASVCSTNTPSGEKQTLSPYKQEENRSNRIMNSLSSYNSGECNAWSVGLNSPLKSPSSSVLTDASPKEVQDGNDLKATLPSWLWASSSCLTEDSLLKQNNMERGKNPEVSNGCRLFGFELVQTASSTAPVEKVTAGLISAPGTTNEHPAVVISNSFKDSSTNSVLANVAKQQKHAPQISPNECLSRQSLYTRSRTKVHMQGIAVGRAIDLTNLEGYNELIMELEEMFDIKGELRNRDKWEVVFTDNEDDMMLVGDDPWPEFCKMVKKIFIYGSEEVKKMRPGSKLPAAITAEGG</sequence>
<organism evidence="13 14">
    <name type="scientific">Dioscorea cayennensis subsp. rotundata</name>
    <name type="common">White Guinea yam</name>
    <name type="synonym">Dioscorea rotundata</name>
    <dbReference type="NCBI Taxonomy" id="55577"/>
    <lineage>
        <taxon>Eukaryota</taxon>
        <taxon>Viridiplantae</taxon>
        <taxon>Streptophyta</taxon>
        <taxon>Embryophyta</taxon>
        <taxon>Tracheophyta</taxon>
        <taxon>Spermatophyta</taxon>
        <taxon>Magnoliopsida</taxon>
        <taxon>Liliopsida</taxon>
        <taxon>Dioscoreales</taxon>
        <taxon>Dioscoreaceae</taxon>
        <taxon>Dioscorea</taxon>
    </lineage>
</organism>
<feature type="compositionally biased region" description="Polar residues" evidence="10">
    <location>
        <begin position="457"/>
        <end position="466"/>
    </location>
</feature>
<feature type="domain" description="PB1" evidence="12">
    <location>
        <begin position="596"/>
        <end position="688"/>
    </location>
</feature>
<dbReference type="Pfam" id="PF06507">
    <property type="entry name" value="ARF_AD"/>
    <property type="match status" value="1"/>
</dbReference>
<dbReference type="FunFam" id="2.40.330.10:FF:000001">
    <property type="entry name" value="Auxin response factor"/>
    <property type="match status" value="1"/>
</dbReference>
<evidence type="ECO:0000256" key="9">
    <source>
        <dbReference type="RuleBase" id="RU004561"/>
    </source>
</evidence>
<dbReference type="CDD" id="cd10017">
    <property type="entry name" value="B3_DNA"/>
    <property type="match status" value="1"/>
</dbReference>
<gene>
    <name evidence="14" type="primary">LOC120253074</name>
</gene>
<comment type="function">
    <text evidence="1 9">Auxin response factors (ARFs) are transcriptional factors that bind specifically to the DNA sequence 5'-TGTCTC-3' found in the auxin-responsive promoter elements (AuxREs).</text>
</comment>
<keyword evidence="13" id="KW-1185">Reference proteome</keyword>
<evidence type="ECO:0000256" key="8">
    <source>
        <dbReference type="ARBA" id="ARBA00023294"/>
    </source>
</evidence>
<evidence type="ECO:0000259" key="11">
    <source>
        <dbReference type="PROSITE" id="PS50863"/>
    </source>
</evidence>
<dbReference type="GO" id="GO:0006355">
    <property type="term" value="P:regulation of DNA-templated transcription"/>
    <property type="evidence" value="ECO:0007669"/>
    <property type="project" value="InterPro"/>
</dbReference>
<dbReference type="Gene3D" id="3.10.20.90">
    <property type="entry name" value="Phosphatidylinositol 3-kinase Catalytic Subunit, Chain A, domain 1"/>
    <property type="match status" value="1"/>
</dbReference>
<feature type="compositionally biased region" description="Basic and acidic residues" evidence="10">
    <location>
        <begin position="381"/>
        <end position="390"/>
    </location>
</feature>
<name>A0AB40AQS6_DIOCR</name>
<dbReference type="PROSITE" id="PS51745">
    <property type="entry name" value="PB1"/>
    <property type="match status" value="1"/>
</dbReference>
<feature type="region of interest" description="Disordered" evidence="10">
    <location>
        <begin position="457"/>
        <end position="477"/>
    </location>
</feature>
<dbReference type="InterPro" id="IPR033389">
    <property type="entry name" value="AUX/IAA_dom"/>
</dbReference>
<evidence type="ECO:0000256" key="6">
    <source>
        <dbReference type="ARBA" id="ARBA00023163"/>
    </source>
</evidence>
<evidence type="ECO:0000313" key="13">
    <source>
        <dbReference type="Proteomes" id="UP001515500"/>
    </source>
</evidence>
<keyword evidence="5 9" id="KW-0238">DNA-binding</keyword>
<dbReference type="GO" id="GO:0005634">
    <property type="term" value="C:nucleus"/>
    <property type="evidence" value="ECO:0007669"/>
    <property type="project" value="UniProtKB-SubCell"/>
</dbReference>